<dbReference type="Gene3D" id="1.20.120.450">
    <property type="entry name" value="dinb family like domain"/>
    <property type="match status" value="1"/>
</dbReference>
<accession>A0ABQ3TW17</accession>
<dbReference type="InterPro" id="IPR013917">
    <property type="entry name" value="tRNA_wybutosine-synth"/>
</dbReference>
<evidence type="ECO:0000313" key="5">
    <source>
        <dbReference type="Proteomes" id="UP001054854"/>
    </source>
</evidence>
<proteinExistence type="predicted"/>
<evidence type="ECO:0000259" key="2">
    <source>
        <dbReference type="Pfam" id="PF08608"/>
    </source>
</evidence>
<gene>
    <name evidence="4" type="ORF">TPA0910_19110</name>
</gene>
<dbReference type="InterPro" id="IPR034660">
    <property type="entry name" value="DinB/YfiT-like"/>
</dbReference>
<dbReference type="Pfam" id="PF08608">
    <property type="entry name" value="Wyosine_form"/>
    <property type="match status" value="1"/>
</dbReference>
<dbReference type="Proteomes" id="UP001054854">
    <property type="component" value="Unassembled WGS sequence"/>
</dbReference>
<reference evidence="4" key="1">
    <citation type="submission" date="2024-05" db="EMBL/GenBank/DDBJ databases">
        <title>Whole genome shotgun sequence of Streptomyces hygroscopicus NBRC 113678.</title>
        <authorList>
            <person name="Komaki H."/>
            <person name="Tamura T."/>
        </authorList>
    </citation>
    <scope>NUCLEOTIDE SEQUENCE</scope>
    <source>
        <strain evidence="4">N11-34</strain>
    </source>
</reference>
<feature type="domain" description="tRNA wybutosine-synthesis" evidence="2">
    <location>
        <begin position="183"/>
        <end position="234"/>
    </location>
</feature>
<dbReference type="NCBIfam" id="TIGR03083">
    <property type="entry name" value="maleylpyruvate isomerase family mycothiol-dependent enzyme"/>
    <property type="match status" value="1"/>
</dbReference>
<dbReference type="InterPro" id="IPR017518">
    <property type="entry name" value="CHP03084"/>
</dbReference>
<feature type="region of interest" description="Disordered" evidence="1">
    <location>
        <begin position="358"/>
        <end position="402"/>
    </location>
</feature>
<feature type="domain" description="Mycothiol-dependent maleylpyruvate isomerase metal-binding" evidence="3">
    <location>
        <begin position="11"/>
        <end position="147"/>
    </location>
</feature>
<evidence type="ECO:0008006" key="6">
    <source>
        <dbReference type="Google" id="ProtNLM"/>
    </source>
</evidence>
<evidence type="ECO:0000259" key="3">
    <source>
        <dbReference type="Pfam" id="PF11716"/>
    </source>
</evidence>
<dbReference type="Pfam" id="PF11716">
    <property type="entry name" value="MDMPI_N"/>
    <property type="match status" value="1"/>
</dbReference>
<dbReference type="InterPro" id="IPR024344">
    <property type="entry name" value="MDMPI_metal-binding"/>
</dbReference>
<evidence type="ECO:0000313" key="4">
    <source>
        <dbReference type="EMBL" id="GHJ27478.1"/>
    </source>
</evidence>
<comment type="caution">
    <text evidence="4">The sequence shown here is derived from an EMBL/GenBank/DDBJ whole genome shotgun (WGS) entry which is preliminary data.</text>
</comment>
<feature type="compositionally biased region" description="Gly residues" evidence="1">
    <location>
        <begin position="393"/>
        <end position="402"/>
    </location>
</feature>
<dbReference type="InterPro" id="IPR017517">
    <property type="entry name" value="Maleyloyr_isom"/>
</dbReference>
<keyword evidence="5" id="KW-1185">Reference proteome</keyword>
<name>A0ABQ3TW17_STRHY</name>
<protein>
    <recommendedName>
        <fullName evidence="6">TIGR03084 family protein</fullName>
    </recommendedName>
</protein>
<dbReference type="SUPFAM" id="SSF109854">
    <property type="entry name" value="DinB/YfiT-like putative metalloenzymes"/>
    <property type="match status" value="1"/>
</dbReference>
<feature type="region of interest" description="Disordered" evidence="1">
    <location>
        <begin position="249"/>
        <end position="276"/>
    </location>
</feature>
<sequence length="402" mass="39352">MSETEALLGDLRAEGDELDGLVAGLGDVAWRTPTPAPGWTVAHQIAHLAWTDERAVQAAEDPQGFADEVRKAWAAPDAFVDEGAERGAAEPPEALLSRWREGRERLLRALAAQPPRARLPWYGPPMSVMSMATARLMETWAHGQDIADALGVHRAPTARLRHVARIGVRARGYAYAARGLEPPADEFRVELTAPDGELWTYGPEDAAQRVTGPALDFCLLVTQRAHRDDLALRAEGPDTDRWLDIAQAFAGPPGKGRAPGRRPDPTAAGTAGGAGATGDSGAVGGSGVAGSAGTGGGAGAAGGVGVAGTAGGSGAAGGAGAAGTAGGSGVVGGTGTAGGAGTVGGDGAAGNAGVAASTGTAGGAGTARGTGTADGRTTDGGRTAGDVRADGTAVGGGAGGAS</sequence>
<organism evidence="4 5">
    <name type="scientific">Streptomyces hygroscopicus</name>
    <dbReference type="NCBI Taxonomy" id="1912"/>
    <lineage>
        <taxon>Bacteria</taxon>
        <taxon>Bacillati</taxon>
        <taxon>Actinomycetota</taxon>
        <taxon>Actinomycetes</taxon>
        <taxon>Kitasatosporales</taxon>
        <taxon>Streptomycetaceae</taxon>
        <taxon>Streptomyces</taxon>
        <taxon>Streptomyces violaceusniger group</taxon>
    </lineage>
</organism>
<evidence type="ECO:0000256" key="1">
    <source>
        <dbReference type="SAM" id="MobiDB-lite"/>
    </source>
</evidence>
<feature type="compositionally biased region" description="Low complexity" evidence="1">
    <location>
        <begin position="369"/>
        <end position="392"/>
    </location>
</feature>
<dbReference type="EMBL" id="BNEK01000003">
    <property type="protein sequence ID" value="GHJ27478.1"/>
    <property type="molecule type" value="Genomic_DNA"/>
</dbReference>
<dbReference type="NCBIfam" id="TIGR03084">
    <property type="entry name" value="TIGR03084 family metal-binding protein"/>
    <property type="match status" value="1"/>
</dbReference>